<protein>
    <recommendedName>
        <fullName evidence="2">Lipopolysaccharide biosynthesis protein</fullName>
    </recommendedName>
</protein>
<gene>
    <name evidence="1" type="ORF">GKE01_24685</name>
</gene>
<comment type="caution">
    <text evidence="1">The sequence shown here is derived from an EMBL/GenBank/DDBJ whole genome shotgun (WGS) entry which is preliminary data.</text>
</comment>
<name>A0A6G1ZL78_9BACT</name>
<sequence>MLHIFYKDYDLLNTVISEAPPEYKCHVVRLNIHPVIRVLRKVLGRNIHYFHFLSRKIFVPSVYDEIKQVKEGDHVLLLEMILPSEVWSMSRLLPNGCNLYQWYWNPLHKTYPEKNLRKNILFTKMLGFKLFTFDDKDAKDYNLEYHNQFSIRLHFEERFAIKFDFFFLGKTKDRHTEIEEIKNVLRSYGYSLKFLELNDIDIPIPYEENIRYVLESKCVVDIVQKQQCGMTMRPIEALLYKKKLLTNNVNISKYDFYNPNNVFIYGRDSIGDLPHFLSIPYEEIDENIVNKYTVSGWLKAFE</sequence>
<proteinExistence type="predicted"/>
<reference evidence="1" key="1">
    <citation type="journal article" date="2019" name="Nat. Med.">
        <title>A library of human gut bacterial isolates paired with longitudinal multiomics data enables mechanistic microbiome research.</title>
        <authorList>
            <person name="Poyet M."/>
            <person name="Groussin M."/>
            <person name="Gibbons S.M."/>
            <person name="Avila-Pacheco J."/>
            <person name="Jiang X."/>
            <person name="Kearney S.M."/>
            <person name="Perrotta A.R."/>
            <person name="Berdy B."/>
            <person name="Zhao S."/>
            <person name="Lieberman T.D."/>
            <person name="Swanson P.K."/>
            <person name="Smith M."/>
            <person name="Roesemann S."/>
            <person name="Alexander J.E."/>
            <person name="Rich S.A."/>
            <person name="Livny J."/>
            <person name="Vlamakis H."/>
            <person name="Clish C."/>
            <person name="Bullock K."/>
            <person name="Deik A."/>
            <person name="Scott J."/>
            <person name="Pierce K.A."/>
            <person name="Xavier R.J."/>
            <person name="Alm E.J."/>
        </authorList>
    </citation>
    <scope>NUCLEOTIDE SEQUENCE</scope>
    <source>
        <strain evidence="1">BIOML-A4</strain>
    </source>
</reference>
<dbReference type="EMBL" id="WKLP01000058">
    <property type="protein sequence ID" value="MRY14630.1"/>
    <property type="molecule type" value="Genomic_DNA"/>
</dbReference>
<evidence type="ECO:0000313" key="1">
    <source>
        <dbReference type="EMBL" id="MRY14630.1"/>
    </source>
</evidence>
<accession>A0A6G1ZL78</accession>
<dbReference type="AlphaFoldDB" id="A0A6G1ZL78"/>
<dbReference type="RefSeq" id="WP_154278448.1">
    <property type="nucleotide sequence ID" value="NZ_JBKVAD010000010.1"/>
</dbReference>
<evidence type="ECO:0008006" key="2">
    <source>
        <dbReference type="Google" id="ProtNLM"/>
    </source>
</evidence>
<organism evidence="1">
    <name type="scientific">Parabacteroides goldsteinii</name>
    <dbReference type="NCBI Taxonomy" id="328812"/>
    <lineage>
        <taxon>Bacteria</taxon>
        <taxon>Pseudomonadati</taxon>
        <taxon>Bacteroidota</taxon>
        <taxon>Bacteroidia</taxon>
        <taxon>Bacteroidales</taxon>
        <taxon>Tannerellaceae</taxon>
        <taxon>Parabacteroides</taxon>
    </lineage>
</organism>